<dbReference type="InterPro" id="IPR002701">
    <property type="entry name" value="CM_II_prokaryot"/>
</dbReference>
<dbReference type="Gene3D" id="3.40.630.30">
    <property type="match status" value="1"/>
</dbReference>
<dbReference type="InterPro" id="IPR000182">
    <property type="entry name" value="GNAT_dom"/>
</dbReference>
<dbReference type="AlphaFoldDB" id="A0A9D1K006"/>
<comment type="caution">
    <text evidence="3">The sequence shown here is derived from an EMBL/GenBank/DDBJ whole genome shotgun (WGS) entry which is preliminary data.</text>
</comment>
<dbReference type="PANTHER" id="PTHR43792:SF1">
    <property type="entry name" value="N-ACETYLTRANSFERASE DOMAIN-CONTAINING PROTEIN"/>
    <property type="match status" value="1"/>
</dbReference>
<feature type="domain" description="N-acetyltransferase" evidence="2">
    <location>
        <begin position="115"/>
        <end position="258"/>
    </location>
</feature>
<dbReference type="CDD" id="cd04301">
    <property type="entry name" value="NAT_SF"/>
    <property type="match status" value="1"/>
</dbReference>
<dbReference type="GO" id="GO:0016747">
    <property type="term" value="F:acyltransferase activity, transferring groups other than amino-acyl groups"/>
    <property type="evidence" value="ECO:0007669"/>
    <property type="project" value="InterPro"/>
</dbReference>
<organism evidence="3 4">
    <name type="scientific">Candidatus Merdivicinus excrementipullorum</name>
    <dbReference type="NCBI Taxonomy" id="2840867"/>
    <lineage>
        <taxon>Bacteria</taxon>
        <taxon>Bacillati</taxon>
        <taxon>Bacillota</taxon>
        <taxon>Clostridia</taxon>
        <taxon>Eubacteriales</taxon>
        <taxon>Oscillospiraceae</taxon>
        <taxon>Oscillospiraceae incertae sedis</taxon>
        <taxon>Candidatus Merdivicinus</taxon>
    </lineage>
</organism>
<proteinExistence type="predicted"/>
<dbReference type="InterPro" id="IPR036263">
    <property type="entry name" value="Chorismate_II_sf"/>
</dbReference>
<dbReference type="PROSITE" id="PS51168">
    <property type="entry name" value="CHORISMATE_MUT_2"/>
    <property type="match status" value="1"/>
</dbReference>
<dbReference type="SMART" id="SM00830">
    <property type="entry name" value="CM_2"/>
    <property type="match status" value="1"/>
</dbReference>
<dbReference type="GO" id="GO:0046417">
    <property type="term" value="P:chorismate metabolic process"/>
    <property type="evidence" value="ECO:0007669"/>
    <property type="project" value="InterPro"/>
</dbReference>
<dbReference type="InterPro" id="IPR036979">
    <property type="entry name" value="CM_dom_sf"/>
</dbReference>
<evidence type="ECO:0000313" key="3">
    <source>
        <dbReference type="EMBL" id="HIS76806.1"/>
    </source>
</evidence>
<dbReference type="SUPFAM" id="SSF55729">
    <property type="entry name" value="Acyl-CoA N-acyltransferases (Nat)"/>
    <property type="match status" value="1"/>
</dbReference>
<evidence type="ECO:0000313" key="4">
    <source>
        <dbReference type="Proteomes" id="UP000824002"/>
    </source>
</evidence>
<dbReference type="PANTHER" id="PTHR43792">
    <property type="entry name" value="GNAT FAMILY, PUTATIVE (AFU_ORTHOLOGUE AFUA_3G00765)-RELATED-RELATED"/>
    <property type="match status" value="1"/>
</dbReference>
<dbReference type="Pfam" id="PF01817">
    <property type="entry name" value="CM_2"/>
    <property type="match status" value="1"/>
</dbReference>
<dbReference type="Pfam" id="PF13302">
    <property type="entry name" value="Acetyltransf_3"/>
    <property type="match status" value="1"/>
</dbReference>
<feature type="domain" description="Chorismate mutase" evidence="1">
    <location>
        <begin position="1"/>
        <end position="86"/>
    </location>
</feature>
<protein>
    <submittedName>
        <fullName evidence="3">GNAT family N-acetyltransferase</fullName>
    </submittedName>
</protein>
<dbReference type="GO" id="GO:0004106">
    <property type="term" value="F:chorismate mutase activity"/>
    <property type="evidence" value="ECO:0007669"/>
    <property type="project" value="InterPro"/>
</dbReference>
<reference evidence="3" key="2">
    <citation type="journal article" date="2021" name="PeerJ">
        <title>Extensive microbial diversity within the chicken gut microbiome revealed by metagenomics and culture.</title>
        <authorList>
            <person name="Gilroy R."/>
            <person name="Ravi A."/>
            <person name="Getino M."/>
            <person name="Pursley I."/>
            <person name="Horton D.L."/>
            <person name="Alikhan N.F."/>
            <person name="Baker D."/>
            <person name="Gharbi K."/>
            <person name="Hall N."/>
            <person name="Watson M."/>
            <person name="Adriaenssens E.M."/>
            <person name="Foster-Nyarko E."/>
            <person name="Jarju S."/>
            <person name="Secka A."/>
            <person name="Antonio M."/>
            <person name="Oren A."/>
            <person name="Chaudhuri R.R."/>
            <person name="La Ragione R."/>
            <person name="Hildebrand F."/>
            <person name="Pallen M.J."/>
        </authorList>
    </citation>
    <scope>NUCLEOTIDE SEQUENCE</scope>
    <source>
        <strain evidence="3">CHK199-13235</strain>
    </source>
</reference>
<sequence>MELSQIRRRIDELNGELLRLFEERMALCAQVAEEKKKNGMEVFAPVREVEILNQVRQKASPELVDYDVSFFNGLMSLSRQYQSQLLNLGPASAGIPSGIRTERLELFPLDMQAAPAVYSLTSNPEVARYMRFDTHTCPEQAEELIREWTSGGNLSYVITQNDGKFVGVFGIQPDKESPGVLNISLFLSPDHWGQGYCGEITELAVKMARDILRGELVRAYVRDANIPSCKALEKAGFTKSREFTAENGPVFVYEYRLERQ</sequence>
<gene>
    <name evidence="3" type="ORF">IAB51_08360</name>
</gene>
<dbReference type="PROSITE" id="PS51186">
    <property type="entry name" value="GNAT"/>
    <property type="match status" value="1"/>
</dbReference>
<dbReference type="SUPFAM" id="SSF48600">
    <property type="entry name" value="Chorismate mutase II"/>
    <property type="match status" value="1"/>
</dbReference>
<reference evidence="3" key="1">
    <citation type="submission" date="2020-10" db="EMBL/GenBank/DDBJ databases">
        <authorList>
            <person name="Gilroy R."/>
        </authorList>
    </citation>
    <scope>NUCLEOTIDE SEQUENCE</scope>
    <source>
        <strain evidence="3">CHK199-13235</strain>
    </source>
</reference>
<name>A0A9D1K006_9FIRM</name>
<dbReference type="EMBL" id="DVJP01000054">
    <property type="protein sequence ID" value="HIS76806.1"/>
    <property type="molecule type" value="Genomic_DNA"/>
</dbReference>
<accession>A0A9D1K006</accession>
<dbReference type="InterPro" id="IPR051531">
    <property type="entry name" value="N-acetyltransferase"/>
</dbReference>
<evidence type="ECO:0000259" key="1">
    <source>
        <dbReference type="PROSITE" id="PS51168"/>
    </source>
</evidence>
<evidence type="ECO:0000259" key="2">
    <source>
        <dbReference type="PROSITE" id="PS51186"/>
    </source>
</evidence>
<dbReference type="Gene3D" id="1.20.59.10">
    <property type="entry name" value="Chorismate mutase"/>
    <property type="match status" value="1"/>
</dbReference>
<dbReference type="InterPro" id="IPR016181">
    <property type="entry name" value="Acyl_CoA_acyltransferase"/>
</dbReference>
<dbReference type="Proteomes" id="UP000824002">
    <property type="component" value="Unassembled WGS sequence"/>
</dbReference>